<dbReference type="Proteomes" id="UP001497522">
    <property type="component" value="Chromosome 5"/>
</dbReference>
<protein>
    <submittedName>
        <fullName evidence="1">Uncharacterized protein</fullName>
    </submittedName>
</protein>
<evidence type="ECO:0000313" key="2">
    <source>
        <dbReference type="Proteomes" id="UP001497522"/>
    </source>
</evidence>
<proteinExistence type="predicted"/>
<dbReference type="EMBL" id="OZ023706">
    <property type="protein sequence ID" value="CAK9877064.1"/>
    <property type="molecule type" value="Genomic_DNA"/>
</dbReference>
<keyword evidence="2" id="KW-1185">Reference proteome</keyword>
<accession>A0ABP1BMR0</accession>
<organism evidence="1 2">
    <name type="scientific">Sphagnum jensenii</name>
    <dbReference type="NCBI Taxonomy" id="128206"/>
    <lineage>
        <taxon>Eukaryota</taxon>
        <taxon>Viridiplantae</taxon>
        <taxon>Streptophyta</taxon>
        <taxon>Embryophyta</taxon>
        <taxon>Bryophyta</taxon>
        <taxon>Sphagnophytina</taxon>
        <taxon>Sphagnopsida</taxon>
        <taxon>Sphagnales</taxon>
        <taxon>Sphagnaceae</taxon>
        <taxon>Sphagnum</taxon>
    </lineage>
</organism>
<name>A0ABP1BMR0_9BRYO</name>
<sequence>MELQVIEAAVEPQRLGSELPNREVGIADIESHMILRTCTLSFYRTSSNPCALFYKKEEPQEFCVQNQLEEASAADIGVITVL</sequence>
<gene>
    <name evidence="1" type="ORF">CSSPJE1EN2_LOCUS19106</name>
</gene>
<evidence type="ECO:0000313" key="1">
    <source>
        <dbReference type="EMBL" id="CAK9877064.1"/>
    </source>
</evidence>
<reference evidence="1" key="1">
    <citation type="submission" date="2024-03" db="EMBL/GenBank/DDBJ databases">
        <authorList>
            <consortium name="ELIXIR-Norway"/>
            <consortium name="Elixir Norway"/>
        </authorList>
    </citation>
    <scope>NUCLEOTIDE SEQUENCE</scope>
</reference>